<keyword evidence="1" id="KW-0472">Membrane</keyword>
<sequence>MENTDNFRPTHILHITPPPMLPSLKSCAAYDLTPHITAPLTDTKNFKREVDASRKTVLATSPPFLACTKPTRFSSTSLVSTPAGANILEIYASIWETHRATVKWVDGITHPEVAVKQEAILSRTMSFVYNSRMYKWKWDLLAPTKLVIEDAEGNEVLTVARYVLRGTWLMGGVLAVDGGAGVDIALVFATLVICLKKERDRRARRGGR</sequence>
<evidence type="ECO:0000313" key="3">
    <source>
        <dbReference type="Proteomes" id="UP000277580"/>
    </source>
</evidence>
<protein>
    <submittedName>
        <fullName evidence="2">Uncharacterized protein</fullName>
    </submittedName>
</protein>
<name>A0A3N4L4G1_9PEZI</name>
<dbReference type="Proteomes" id="UP000277580">
    <property type="component" value="Unassembled WGS sequence"/>
</dbReference>
<proteinExistence type="predicted"/>
<evidence type="ECO:0000313" key="2">
    <source>
        <dbReference type="EMBL" id="RPB15521.1"/>
    </source>
</evidence>
<dbReference type="AlphaFoldDB" id="A0A3N4L4G1"/>
<accession>A0A3N4L4G1</accession>
<keyword evidence="1" id="KW-0812">Transmembrane</keyword>
<dbReference type="InParanoid" id="A0A3N4L4G1"/>
<reference evidence="2 3" key="1">
    <citation type="journal article" date="2018" name="Nat. Ecol. Evol.">
        <title>Pezizomycetes genomes reveal the molecular basis of ectomycorrhizal truffle lifestyle.</title>
        <authorList>
            <person name="Murat C."/>
            <person name="Payen T."/>
            <person name="Noel B."/>
            <person name="Kuo A."/>
            <person name="Morin E."/>
            <person name="Chen J."/>
            <person name="Kohler A."/>
            <person name="Krizsan K."/>
            <person name="Balestrini R."/>
            <person name="Da Silva C."/>
            <person name="Montanini B."/>
            <person name="Hainaut M."/>
            <person name="Levati E."/>
            <person name="Barry K.W."/>
            <person name="Belfiori B."/>
            <person name="Cichocki N."/>
            <person name="Clum A."/>
            <person name="Dockter R.B."/>
            <person name="Fauchery L."/>
            <person name="Guy J."/>
            <person name="Iotti M."/>
            <person name="Le Tacon F."/>
            <person name="Lindquist E.A."/>
            <person name="Lipzen A."/>
            <person name="Malagnac F."/>
            <person name="Mello A."/>
            <person name="Molinier V."/>
            <person name="Miyauchi S."/>
            <person name="Poulain J."/>
            <person name="Riccioni C."/>
            <person name="Rubini A."/>
            <person name="Sitrit Y."/>
            <person name="Splivallo R."/>
            <person name="Traeger S."/>
            <person name="Wang M."/>
            <person name="Zifcakova L."/>
            <person name="Wipf D."/>
            <person name="Zambonelli A."/>
            <person name="Paolocci F."/>
            <person name="Nowrousian M."/>
            <person name="Ottonello S."/>
            <person name="Baldrian P."/>
            <person name="Spatafora J.W."/>
            <person name="Henrissat B."/>
            <person name="Nagy L.G."/>
            <person name="Aury J.M."/>
            <person name="Wincker P."/>
            <person name="Grigoriev I.V."/>
            <person name="Bonfante P."/>
            <person name="Martin F.M."/>
        </authorList>
    </citation>
    <scope>NUCLEOTIDE SEQUENCE [LARGE SCALE GENOMIC DNA]</scope>
    <source>
        <strain evidence="2 3">CCBAS932</strain>
    </source>
</reference>
<gene>
    <name evidence="2" type="ORF">P167DRAFT_533306</name>
</gene>
<organism evidence="2 3">
    <name type="scientific">Morchella conica CCBAS932</name>
    <dbReference type="NCBI Taxonomy" id="1392247"/>
    <lineage>
        <taxon>Eukaryota</taxon>
        <taxon>Fungi</taxon>
        <taxon>Dikarya</taxon>
        <taxon>Ascomycota</taxon>
        <taxon>Pezizomycotina</taxon>
        <taxon>Pezizomycetes</taxon>
        <taxon>Pezizales</taxon>
        <taxon>Morchellaceae</taxon>
        <taxon>Morchella</taxon>
    </lineage>
</organism>
<keyword evidence="3" id="KW-1185">Reference proteome</keyword>
<feature type="transmembrane region" description="Helical" evidence="1">
    <location>
        <begin position="168"/>
        <end position="195"/>
    </location>
</feature>
<evidence type="ECO:0000256" key="1">
    <source>
        <dbReference type="SAM" id="Phobius"/>
    </source>
</evidence>
<keyword evidence="1" id="KW-1133">Transmembrane helix</keyword>
<dbReference type="EMBL" id="ML119113">
    <property type="protein sequence ID" value="RPB15521.1"/>
    <property type="molecule type" value="Genomic_DNA"/>
</dbReference>
<dbReference type="OrthoDB" id="5374298at2759"/>